<dbReference type="Pfam" id="PF00400">
    <property type="entry name" value="WD40"/>
    <property type="match status" value="3"/>
</dbReference>
<evidence type="ECO:0000256" key="4">
    <source>
        <dbReference type="SAM" id="MobiDB-lite"/>
    </source>
</evidence>
<dbReference type="PROSITE" id="PS50294">
    <property type="entry name" value="WD_REPEATS_REGION"/>
    <property type="match status" value="1"/>
</dbReference>
<dbReference type="InterPro" id="IPR011047">
    <property type="entry name" value="Quinoprotein_ADH-like_sf"/>
</dbReference>
<dbReference type="Proteomes" id="UP000593567">
    <property type="component" value="Unassembled WGS sequence"/>
</dbReference>
<dbReference type="OrthoDB" id="75172at2759"/>
<keyword evidence="6" id="KW-1185">Reference proteome</keyword>
<evidence type="ECO:0000256" key="2">
    <source>
        <dbReference type="ARBA" id="ARBA00022737"/>
    </source>
</evidence>
<feature type="repeat" description="WD" evidence="3">
    <location>
        <begin position="328"/>
        <end position="362"/>
    </location>
</feature>
<protein>
    <recommendedName>
        <fullName evidence="7">WDR49</fullName>
    </recommendedName>
</protein>
<evidence type="ECO:0000313" key="6">
    <source>
        <dbReference type="Proteomes" id="UP000593567"/>
    </source>
</evidence>
<dbReference type="PANTHER" id="PTHR44324">
    <property type="entry name" value="WD40 REPEAT DOMAIN 95"/>
    <property type="match status" value="1"/>
</dbReference>
<dbReference type="SUPFAM" id="SSF50978">
    <property type="entry name" value="WD40 repeat-like"/>
    <property type="match status" value="1"/>
</dbReference>
<dbReference type="PANTHER" id="PTHR44324:SF3">
    <property type="entry name" value="WD REPEAT-CONTAINING PROTEIN 49-LIKE"/>
    <property type="match status" value="1"/>
</dbReference>
<evidence type="ECO:0000313" key="5">
    <source>
        <dbReference type="EMBL" id="KAF6040286.1"/>
    </source>
</evidence>
<feature type="repeat" description="WD" evidence="3">
    <location>
        <begin position="605"/>
        <end position="639"/>
    </location>
</feature>
<feature type="repeat" description="WD" evidence="3">
    <location>
        <begin position="414"/>
        <end position="454"/>
    </location>
</feature>
<dbReference type="SMART" id="SM00320">
    <property type="entry name" value="WD40"/>
    <property type="match status" value="8"/>
</dbReference>
<keyword evidence="2" id="KW-0677">Repeat</keyword>
<evidence type="ECO:0000256" key="1">
    <source>
        <dbReference type="ARBA" id="ARBA00022574"/>
    </source>
</evidence>
<dbReference type="InterPro" id="IPR019775">
    <property type="entry name" value="WD40_repeat_CS"/>
</dbReference>
<dbReference type="EMBL" id="VXIV02000163">
    <property type="protein sequence ID" value="KAF6040286.1"/>
    <property type="molecule type" value="Genomic_DNA"/>
</dbReference>
<gene>
    <name evidence="5" type="ORF">EB796_001403</name>
</gene>
<dbReference type="PROSITE" id="PS00678">
    <property type="entry name" value="WD_REPEATS_1"/>
    <property type="match status" value="1"/>
</dbReference>
<dbReference type="Gene3D" id="2.130.10.10">
    <property type="entry name" value="YVTN repeat-like/Quinoprotein amine dehydrogenase"/>
    <property type="match status" value="3"/>
</dbReference>
<feature type="region of interest" description="Disordered" evidence="4">
    <location>
        <begin position="868"/>
        <end position="897"/>
    </location>
</feature>
<feature type="compositionally biased region" description="Polar residues" evidence="4">
    <location>
        <begin position="883"/>
        <end position="897"/>
    </location>
</feature>
<feature type="repeat" description="WD" evidence="3">
    <location>
        <begin position="192"/>
        <end position="233"/>
    </location>
</feature>
<evidence type="ECO:0000256" key="3">
    <source>
        <dbReference type="PROSITE-ProRule" id="PRU00221"/>
    </source>
</evidence>
<dbReference type="InterPro" id="IPR015943">
    <property type="entry name" value="WD40/YVTN_repeat-like_dom_sf"/>
</dbReference>
<feature type="region of interest" description="Disordered" evidence="4">
    <location>
        <begin position="462"/>
        <end position="500"/>
    </location>
</feature>
<sequence length="897" mass="102226">MIEIYHLYGLNNVPHCLAYYYKNKDNNEPSMLMWGDDAGDVHILEFLAPQTQLFEKAFTKQATKKLKTESICNLKQRVRYYKFHFILLLKDLLKHSRFVQHTVVDGIHKGEPIKRIKYVSHNDLIITGSASPKTSVVIIDRAGNKKPYVFKLAKGVHCFDHSKKLNLLATGAPDHMVRLWNPYVPNKPITVLEGHYSAVIDVVIYEYLEQVFSYSADAMLKVWDIRDYTCLQTVILKFPTSLHGHIPDHGSCLLVACNDYIAKLKLGLYHKPADDIPRTHYAPLCAAIYNQFFREVVTGADDSSLMCWDFETGNKNLVFTNAHGDEEITSMAFDGNWRRLITGARNGTVKVWNFQNGHNLHKLEPVDESEVTGVLSLVEKEYMLTVGWSRTITKYDDSEGDNLYIEADDSWKGGTLHRDDILDLAYCSPNLLATASFDGEILVWTLETEKLILRLDCTSNTGTKHAGNDRRRRSEVEDGERLSRPNSRHRQSHQPPPKGTVIPVDKILFLKHRIDSKLTEAAVLVSCQAGVTKWWSIFGNKNLLGEHRGTDFPTESVLATSCNEDNTTLVTADTQGFIYTWDITDYCIKPAQQVEKSRPPIRHLWRGHEQAVVSVEYIEHKDGDFILSASSDRMARLWSSDGKFIGTFGQQLEWNLADENTWIHPLNPFSEEYLLKELENSIAKKVSEEEQTENLEVEEEDDVFETGEGSILPEIDQHPTKEVAQVPVCKRQLASRAVTLSEIESIKSTWLESDLQIKERARTFHNMALQMPKTSLGVKAENELLRSRISRQQRRGNFGNVDKDLTNRFGVLCCPFQVLATQEMNNNVLPKHLPVTQRMIQRGYTSSSLDEATLRTMDLSIIIEDDTESRKKVNKRPKPRLPSINSRSNTMVSTKLS</sequence>
<dbReference type="PROSITE" id="PS50082">
    <property type="entry name" value="WD_REPEATS_2"/>
    <property type="match status" value="4"/>
</dbReference>
<organism evidence="5 6">
    <name type="scientific">Bugula neritina</name>
    <name type="common">Brown bryozoan</name>
    <name type="synonym">Sertularia neritina</name>
    <dbReference type="NCBI Taxonomy" id="10212"/>
    <lineage>
        <taxon>Eukaryota</taxon>
        <taxon>Metazoa</taxon>
        <taxon>Spiralia</taxon>
        <taxon>Lophotrochozoa</taxon>
        <taxon>Bryozoa</taxon>
        <taxon>Gymnolaemata</taxon>
        <taxon>Cheilostomatida</taxon>
        <taxon>Flustrina</taxon>
        <taxon>Buguloidea</taxon>
        <taxon>Bugulidae</taxon>
        <taxon>Bugula</taxon>
    </lineage>
</organism>
<keyword evidence="1 3" id="KW-0853">WD repeat</keyword>
<dbReference type="SUPFAM" id="SSF50998">
    <property type="entry name" value="Quinoprotein alcohol dehydrogenase-like"/>
    <property type="match status" value="1"/>
</dbReference>
<reference evidence="5" key="1">
    <citation type="submission" date="2020-06" db="EMBL/GenBank/DDBJ databases">
        <title>Draft genome of Bugula neritina, a colonial animal packing powerful symbionts and potential medicines.</title>
        <authorList>
            <person name="Rayko M."/>
        </authorList>
    </citation>
    <scope>NUCLEOTIDE SEQUENCE [LARGE SCALE GENOMIC DNA]</scope>
    <source>
        <strain evidence="5">Kwan_BN1</strain>
    </source>
</reference>
<accession>A0A7J7KQ32</accession>
<dbReference type="InterPro" id="IPR001680">
    <property type="entry name" value="WD40_rpt"/>
</dbReference>
<comment type="caution">
    <text evidence="5">The sequence shown here is derived from an EMBL/GenBank/DDBJ whole genome shotgun (WGS) entry which is preliminary data.</text>
</comment>
<dbReference type="InterPro" id="IPR036322">
    <property type="entry name" value="WD40_repeat_dom_sf"/>
</dbReference>
<evidence type="ECO:0008006" key="7">
    <source>
        <dbReference type="Google" id="ProtNLM"/>
    </source>
</evidence>
<feature type="compositionally biased region" description="Basic and acidic residues" evidence="4">
    <location>
        <begin position="466"/>
        <end position="483"/>
    </location>
</feature>
<name>A0A7J7KQ32_BUGNE</name>
<dbReference type="InterPro" id="IPR051242">
    <property type="entry name" value="WD-EF-hand_domain"/>
</dbReference>
<proteinExistence type="predicted"/>
<dbReference type="AlphaFoldDB" id="A0A7J7KQ32"/>